<evidence type="ECO:0000313" key="2">
    <source>
        <dbReference type="EMBL" id="AWL04776.1"/>
    </source>
</evidence>
<feature type="transmembrane region" description="Helical" evidence="1">
    <location>
        <begin position="153"/>
        <end position="176"/>
    </location>
</feature>
<feature type="transmembrane region" description="Helical" evidence="1">
    <location>
        <begin position="351"/>
        <end position="371"/>
    </location>
</feature>
<dbReference type="EMBL" id="CP029343">
    <property type="protein sequence ID" value="AWL04776.1"/>
    <property type="molecule type" value="Genomic_DNA"/>
</dbReference>
<feature type="transmembrane region" description="Helical" evidence="1">
    <location>
        <begin position="120"/>
        <end position="141"/>
    </location>
</feature>
<proteinExistence type="predicted"/>
<feature type="transmembrane region" description="Helical" evidence="1">
    <location>
        <begin position="417"/>
        <end position="440"/>
    </location>
</feature>
<dbReference type="RefSeq" id="WP_109345145.1">
    <property type="nucleotide sequence ID" value="NZ_CP029343.1"/>
</dbReference>
<gene>
    <name evidence="2" type="ORF">DIR46_10210</name>
</gene>
<feature type="transmembrane region" description="Helical" evidence="1">
    <location>
        <begin position="249"/>
        <end position="268"/>
    </location>
</feature>
<keyword evidence="3" id="KW-1185">Reference proteome</keyword>
<feature type="transmembrane region" description="Helical" evidence="1">
    <location>
        <begin position="70"/>
        <end position="99"/>
    </location>
</feature>
<organism evidence="2 3">
    <name type="scientific">Massilia oculi</name>
    <dbReference type="NCBI Taxonomy" id="945844"/>
    <lineage>
        <taxon>Bacteria</taxon>
        <taxon>Pseudomonadati</taxon>
        <taxon>Pseudomonadota</taxon>
        <taxon>Betaproteobacteria</taxon>
        <taxon>Burkholderiales</taxon>
        <taxon>Oxalobacteraceae</taxon>
        <taxon>Telluria group</taxon>
        <taxon>Massilia</taxon>
    </lineage>
</organism>
<evidence type="ECO:0000313" key="3">
    <source>
        <dbReference type="Proteomes" id="UP000245820"/>
    </source>
</evidence>
<feature type="transmembrane region" description="Helical" evidence="1">
    <location>
        <begin position="490"/>
        <end position="510"/>
    </location>
</feature>
<dbReference type="OrthoDB" id="8751915at2"/>
<feature type="transmembrane region" description="Helical" evidence="1">
    <location>
        <begin position="391"/>
        <end position="411"/>
    </location>
</feature>
<evidence type="ECO:0000256" key="1">
    <source>
        <dbReference type="SAM" id="Phobius"/>
    </source>
</evidence>
<name>A0A2S2DIS8_9BURK</name>
<dbReference type="Proteomes" id="UP000245820">
    <property type="component" value="Chromosome"/>
</dbReference>
<feature type="transmembrane region" description="Helical" evidence="1">
    <location>
        <begin position="320"/>
        <end position="339"/>
    </location>
</feature>
<dbReference type="AlphaFoldDB" id="A0A2S2DIS8"/>
<feature type="transmembrane region" description="Helical" evidence="1">
    <location>
        <begin position="36"/>
        <end position="58"/>
    </location>
</feature>
<feature type="transmembrane region" description="Helical" evidence="1">
    <location>
        <begin position="188"/>
        <end position="209"/>
    </location>
</feature>
<sequence length="515" mass="54615">MRAAPGSVGWLLRHELRLAWFNASGGKEGAGKRRPANAAIGLALVGWAALHLLAWVTVRALAGSQGDDPRILFAISAVLAGGAAFMLSSAIKSSVLVLFERSDLDLLLSSPLPSHSIFTVRLAGVAASTAAVYLFFLAPFAHAGLLQGQWRWLGIYPGVVSVAVLCSCLAMLLTLGLVRVLGARRTRVVAQVIGALAGALFVIVSQLHALSSRDVQGRVRGMLDSLLRQDGVEDHLLLLPARAMLGEPLPILLLAALATVVFVLTARLTHRFFTHGLQLAASETRAGTAPTTLQRHHFGRSLFHTVVVKEWRLIVRDPHLLSQVLLQLLFLLPLFFLIFQRTDVQVQALGAGLTLLCGSLTGALAWIALSAEDAPDLLLVSPASMRTVRRAKLAAAVMPVLALVAAPLLWLTVRTPAAGLIVCFVVCGAVLGAGLIVFWCGRPGVRSNFKGRGKGGFVMNMLELLNNLAWGALGWFLAGATRTPLSDASMLAVMGSGALAVVVLGVAWILRAKHA</sequence>
<feature type="transmembrane region" description="Helical" evidence="1">
    <location>
        <begin position="461"/>
        <end position="478"/>
    </location>
</feature>
<protein>
    <submittedName>
        <fullName evidence="2">Uncharacterized protein</fullName>
    </submittedName>
</protein>
<reference evidence="2 3" key="1">
    <citation type="submission" date="2018-05" db="EMBL/GenBank/DDBJ databases">
        <title>Complete genome sequence of Massilia oculi sp. nov. CCUG 43427T (=DSM 26321T), the type strain of M. oculi, and comparison with genome sequences of other Massilia strains.</title>
        <authorList>
            <person name="Zhu B."/>
        </authorList>
    </citation>
    <scope>NUCLEOTIDE SEQUENCE [LARGE SCALE GENOMIC DNA]</scope>
    <source>
        <strain evidence="2 3">CCUG 43427</strain>
    </source>
</reference>
<keyword evidence="1" id="KW-1133">Transmembrane helix</keyword>
<accession>A0A2S2DIS8</accession>
<dbReference type="KEGG" id="mtim:DIR46_10210"/>
<keyword evidence="1" id="KW-0472">Membrane</keyword>
<keyword evidence="1" id="KW-0812">Transmembrane</keyword>